<dbReference type="GO" id="GO:0016887">
    <property type="term" value="F:ATP hydrolysis activity"/>
    <property type="evidence" value="ECO:0007669"/>
    <property type="project" value="InterPro"/>
</dbReference>
<dbReference type="FunFam" id="3.40.50.300:FF:000984">
    <property type="entry name" value="Chromosome partition protein Smc"/>
    <property type="match status" value="1"/>
</dbReference>
<keyword evidence="6 7" id="KW-0238">DNA-binding</keyword>
<comment type="subcellular location">
    <subcellularLocation>
        <location evidence="1 7">Cytoplasm</location>
    </subcellularLocation>
</comment>
<comment type="function">
    <text evidence="7">Required for chromosome condensation and partitioning.</text>
</comment>
<dbReference type="GO" id="GO:0006260">
    <property type="term" value="P:DNA replication"/>
    <property type="evidence" value="ECO:0007669"/>
    <property type="project" value="UniProtKB-UniRule"/>
</dbReference>
<dbReference type="GO" id="GO:0007062">
    <property type="term" value="P:sister chromatid cohesion"/>
    <property type="evidence" value="ECO:0007669"/>
    <property type="project" value="InterPro"/>
</dbReference>
<feature type="domain" description="SMC hinge" evidence="8">
    <location>
        <begin position="525"/>
        <end position="642"/>
    </location>
</feature>
<dbReference type="PANTHER" id="PTHR43977">
    <property type="entry name" value="STRUCTURAL MAINTENANCE OF CHROMOSOMES PROTEIN 3"/>
    <property type="match status" value="1"/>
</dbReference>
<keyword evidence="10" id="KW-1185">Reference proteome</keyword>
<dbReference type="GO" id="GO:0005524">
    <property type="term" value="F:ATP binding"/>
    <property type="evidence" value="ECO:0007669"/>
    <property type="project" value="UniProtKB-UniRule"/>
</dbReference>
<evidence type="ECO:0000256" key="6">
    <source>
        <dbReference type="ARBA" id="ARBA00023125"/>
    </source>
</evidence>
<keyword evidence="5 7" id="KW-0175">Coiled coil</keyword>
<dbReference type="GO" id="GO:0007059">
    <property type="term" value="P:chromosome segregation"/>
    <property type="evidence" value="ECO:0007669"/>
    <property type="project" value="UniProtKB-UniRule"/>
</dbReference>
<dbReference type="HOGENOM" id="CLU_001042_2_2_9"/>
<dbReference type="SUPFAM" id="SSF52540">
    <property type="entry name" value="P-loop containing nucleoside triphosphate hydrolases"/>
    <property type="match status" value="1"/>
</dbReference>
<evidence type="ECO:0000256" key="3">
    <source>
        <dbReference type="ARBA" id="ARBA00022741"/>
    </source>
</evidence>
<dbReference type="Pfam" id="PF02463">
    <property type="entry name" value="SMC_N"/>
    <property type="match status" value="2"/>
</dbReference>
<feature type="coiled-coil region" evidence="7">
    <location>
        <begin position="167"/>
        <end position="275"/>
    </location>
</feature>
<dbReference type="Proteomes" id="UP000245423">
    <property type="component" value="Chromosome 1"/>
</dbReference>
<dbReference type="GO" id="GO:0005737">
    <property type="term" value="C:cytoplasm"/>
    <property type="evidence" value="ECO:0007669"/>
    <property type="project" value="UniProtKB-SubCell"/>
</dbReference>
<evidence type="ECO:0000256" key="1">
    <source>
        <dbReference type="ARBA" id="ARBA00004496"/>
    </source>
</evidence>
<dbReference type="Pfam" id="PF06470">
    <property type="entry name" value="SMC_hinge"/>
    <property type="match status" value="1"/>
</dbReference>
<organism evidence="9 10">
    <name type="scientific">[Clostridium] ultunense Esp</name>
    <dbReference type="NCBI Taxonomy" id="1288971"/>
    <lineage>
        <taxon>Bacteria</taxon>
        <taxon>Bacillati</taxon>
        <taxon>Bacillota</taxon>
        <taxon>Tissierellia</taxon>
        <taxon>Tissierellales</taxon>
        <taxon>Tepidimicrobiaceae</taxon>
        <taxon>Schnuerera</taxon>
    </lineage>
</organism>
<evidence type="ECO:0000313" key="9">
    <source>
        <dbReference type="EMBL" id="SHD76986.1"/>
    </source>
</evidence>
<gene>
    <name evidence="7 9" type="primary">smc</name>
    <name evidence="9" type="ORF">CUESP1_1623</name>
</gene>
<dbReference type="InterPro" id="IPR011890">
    <property type="entry name" value="SMC_prok"/>
</dbReference>
<comment type="similarity">
    <text evidence="7">Belongs to the SMC family.</text>
</comment>
<feature type="coiled-coil region" evidence="7">
    <location>
        <begin position="318"/>
        <end position="446"/>
    </location>
</feature>
<dbReference type="InterPro" id="IPR024704">
    <property type="entry name" value="SMC"/>
</dbReference>
<dbReference type="SMART" id="SM00968">
    <property type="entry name" value="SMC_hinge"/>
    <property type="match status" value="1"/>
</dbReference>
<keyword evidence="2 7" id="KW-0963">Cytoplasm</keyword>
<dbReference type="InterPro" id="IPR036277">
    <property type="entry name" value="SMC_hinge_sf"/>
</dbReference>
<feature type="binding site" evidence="7">
    <location>
        <begin position="32"/>
        <end position="39"/>
    </location>
    <ligand>
        <name>ATP</name>
        <dbReference type="ChEBI" id="CHEBI:30616"/>
    </ligand>
</feature>
<dbReference type="CDD" id="cd03278">
    <property type="entry name" value="ABC_SMC_barmotin"/>
    <property type="match status" value="2"/>
</dbReference>
<dbReference type="InterPro" id="IPR010935">
    <property type="entry name" value="SMC_hinge"/>
</dbReference>
<comment type="domain">
    <text evidence="7">Contains large globular domains required for ATP hydrolysis at each terminus and a third globular domain forming a flexible hinge near the middle of the molecule. These domains are separated by coiled-coil structures.</text>
</comment>
<evidence type="ECO:0000313" key="10">
    <source>
        <dbReference type="Proteomes" id="UP000245423"/>
    </source>
</evidence>
<evidence type="ECO:0000256" key="5">
    <source>
        <dbReference type="ARBA" id="ARBA00023054"/>
    </source>
</evidence>
<name>M1Z3K5_9FIRM</name>
<evidence type="ECO:0000256" key="2">
    <source>
        <dbReference type="ARBA" id="ARBA00022490"/>
    </source>
</evidence>
<dbReference type="Gene3D" id="3.40.50.300">
    <property type="entry name" value="P-loop containing nucleotide triphosphate hydrolases"/>
    <property type="match status" value="2"/>
</dbReference>
<sequence length="1192" mass="138785">MHLKKVEIHGFKSFADRIEIEFKEGITAIVGPNGSGKSNIADAIRWVLGEQSIKTLRGSKMEDVIFSGTDSRRPLGYTEVTITFDNKDGVIPVDYQEVAITRRMFRSGESEYYINKNSCRLKDIKELFMDTGVGKDGYSIIGQGRVDEILSTRPEDRRNIFEEAAGIVKYKTKKIEAEKKLEKTDSNLIRIKDLIYELSNQSENLKEQSEKATIFLQLSNRLKEIEVNLLIRKIDELEKEIDKSKREKEKLQIQMEQMVNKKNEIEEKFNLMKEKTTDLDSSIDSIEEEKAKTFNILNKNKSDLTLLEETEKFFIKDSERLSKEIKELNIRLKELEEEKLGLLNIKSKLGEELDLFEKDYHRKNINLKRLNEEIQLKEKEIEDKKGKAIEVYNLIRDKKSKINSYSSFKENIYKRINQVERDIESLLELEKTNRELLDKIEIEELDKQEEIIRESKYLASLRLEEKNFKDRLDILYKVINQNKADLQGMISNYNLLKNMEEDYEGYYKSVKNLMLACKKIVSLKSKVIGVVADLIKVEEKYEKAIDVGLGGSLQNIVTKDEGDAKYIIDYLRKNKLGRVTFLPISTIKGNPIYISPNDRKKYNILGLGSELVSYNYEYKDILEYLLGRTIVVEDLDDAIVVAKKYNYSYRVVTLKGDIINAGGSMTGGSLPKISGNLLNRKFRIEKIRKDINDLSKLQNSLEEEKNLLKLKIDDKIKTLKEQEEKLQNSNIEAIKIENEKNKTSMELERIDNSLIKYKDEIGKLNLELDRINKDEEKLKEDLNLIDEENKKAQEDIREMMLEFEKVKAIKDDVMKEVTDAKIQMNLIENKQVNNKEKIESVDTELENTVYLLEAKKEELLKKNIEIDNIANEMIRIQEEISKSSILKEKQDKDFMLLREEKDLLMKDYYFEQNRLNKINEEINELAKVINNWNLKETRYSVQLDNINGKLLEDYELEYKDAINLWIEIDDIDRATEKVKRLKNEIKKIGTVNLDSIEDYKMVKERLEFIMKQHEDLLLAKENLYDVIADMESKMKEQFLYSFNNINEKFNEVFSILFNGGKASLVLEDEENILTCGIDIKAQPPGKKLQNLNLLSGGEKSLTAVALLFAILKIKPTPFCILDEIDAALDEANISRYTNYLKNFSHNTQFIMITHRKSTMEMADILYGVTMEEEGISKIISVKLTDNLEEIAS</sequence>
<dbReference type="NCBIfam" id="TIGR02168">
    <property type="entry name" value="SMC_prok_B"/>
    <property type="match status" value="1"/>
</dbReference>
<dbReference type="EMBL" id="LT669839">
    <property type="protein sequence ID" value="SHD76986.1"/>
    <property type="molecule type" value="Genomic_DNA"/>
</dbReference>
<dbReference type="GO" id="GO:0003677">
    <property type="term" value="F:DNA binding"/>
    <property type="evidence" value="ECO:0007669"/>
    <property type="project" value="UniProtKB-UniRule"/>
</dbReference>
<dbReference type="RefSeq" id="WP_005587766.1">
    <property type="nucleotide sequence ID" value="NZ_LT669839.1"/>
</dbReference>
<reference evidence="9 10" key="1">
    <citation type="submission" date="2016-11" db="EMBL/GenBank/DDBJ databases">
        <authorList>
            <person name="Manzoor S."/>
        </authorList>
    </citation>
    <scope>NUCLEOTIDE SEQUENCE [LARGE SCALE GENOMIC DNA]</scope>
    <source>
        <strain evidence="9">Clostridium ultunense strain Esp</strain>
    </source>
</reference>
<dbReference type="AlphaFoldDB" id="M1Z3K5"/>
<dbReference type="Gene3D" id="1.20.1060.20">
    <property type="match status" value="1"/>
</dbReference>
<dbReference type="FunFam" id="3.40.50.300:FF:000901">
    <property type="entry name" value="Chromosome partition protein Smc"/>
    <property type="match status" value="1"/>
</dbReference>
<keyword evidence="3 7" id="KW-0547">Nucleotide-binding</keyword>
<evidence type="ECO:0000256" key="7">
    <source>
        <dbReference type="HAMAP-Rule" id="MF_01894"/>
    </source>
</evidence>
<feature type="coiled-coil region" evidence="7">
    <location>
        <begin position="684"/>
        <end position="879"/>
    </location>
</feature>
<keyword evidence="4 7" id="KW-0067">ATP-binding</keyword>
<protein>
    <recommendedName>
        <fullName evidence="7">Chromosome partition protein Smc</fullName>
    </recommendedName>
</protein>
<dbReference type="InterPro" id="IPR003395">
    <property type="entry name" value="RecF/RecN/SMC_N"/>
</dbReference>
<dbReference type="GO" id="GO:0005694">
    <property type="term" value="C:chromosome"/>
    <property type="evidence" value="ECO:0007669"/>
    <property type="project" value="InterPro"/>
</dbReference>
<dbReference type="InterPro" id="IPR027417">
    <property type="entry name" value="P-loop_NTPase"/>
</dbReference>
<evidence type="ECO:0000256" key="4">
    <source>
        <dbReference type="ARBA" id="ARBA00022840"/>
    </source>
</evidence>
<dbReference type="Gene3D" id="3.30.70.1620">
    <property type="match status" value="1"/>
</dbReference>
<dbReference type="OrthoDB" id="9808768at2"/>
<accession>M1Z3K5</accession>
<comment type="subunit">
    <text evidence="7">Homodimer.</text>
</comment>
<dbReference type="GO" id="GO:0030261">
    <property type="term" value="P:chromosome condensation"/>
    <property type="evidence" value="ECO:0007669"/>
    <property type="project" value="InterPro"/>
</dbReference>
<dbReference type="PIRSF" id="PIRSF005719">
    <property type="entry name" value="SMC"/>
    <property type="match status" value="1"/>
</dbReference>
<dbReference type="SUPFAM" id="SSF75553">
    <property type="entry name" value="Smc hinge domain"/>
    <property type="match status" value="1"/>
</dbReference>
<evidence type="ECO:0000259" key="8">
    <source>
        <dbReference type="SMART" id="SM00968"/>
    </source>
</evidence>
<dbReference type="HAMAP" id="MF_01894">
    <property type="entry name" value="Smc_prok"/>
    <property type="match status" value="1"/>
</dbReference>
<proteinExistence type="inferred from homology"/>